<feature type="region of interest" description="Disordered" evidence="1">
    <location>
        <begin position="119"/>
        <end position="139"/>
    </location>
</feature>
<protein>
    <submittedName>
        <fullName evidence="2">Uncharacterized protein</fullName>
    </submittedName>
</protein>
<name>A0ABD1RUZ9_9LAMI</name>
<accession>A0ABD1RUZ9</accession>
<dbReference type="Proteomes" id="UP001604336">
    <property type="component" value="Unassembled WGS sequence"/>
</dbReference>
<sequence length="155" mass="17239">MQNNFKVINEANQTIVTERTSLQKKITSLEKKIVNLKMTYPKGTTDPKKSVASPAQTVAGKDLSNPLMAVDLPKIQQTQGTVDFPTNQTQQNSSGKTEIWDTLGEPSGKFDYLVKYSSSVEQDSPDKGREIMQNSQDPNDDIISINKLLSHIQKL</sequence>
<evidence type="ECO:0000313" key="3">
    <source>
        <dbReference type="Proteomes" id="UP001604336"/>
    </source>
</evidence>
<evidence type="ECO:0000256" key="1">
    <source>
        <dbReference type="SAM" id="MobiDB-lite"/>
    </source>
</evidence>
<comment type="caution">
    <text evidence="2">The sequence shown here is derived from an EMBL/GenBank/DDBJ whole genome shotgun (WGS) entry which is preliminary data.</text>
</comment>
<feature type="region of interest" description="Disordered" evidence="1">
    <location>
        <begin position="40"/>
        <end position="64"/>
    </location>
</feature>
<evidence type="ECO:0000313" key="2">
    <source>
        <dbReference type="EMBL" id="KAL2492259.1"/>
    </source>
</evidence>
<keyword evidence="3" id="KW-1185">Reference proteome</keyword>
<dbReference type="AlphaFoldDB" id="A0ABD1RUZ9"/>
<organism evidence="2 3">
    <name type="scientific">Abeliophyllum distichum</name>
    <dbReference type="NCBI Taxonomy" id="126358"/>
    <lineage>
        <taxon>Eukaryota</taxon>
        <taxon>Viridiplantae</taxon>
        <taxon>Streptophyta</taxon>
        <taxon>Embryophyta</taxon>
        <taxon>Tracheophyta</taxon>
        <taxon>Spermatophyta</taxon>
        <taxon>Magnoliopsida</taxon>
        <taxon>eudicotyledons</taxon>
        <taxon>Gunneridae</taxon>
        <taxon>Pentapetalae</taxon>
        <taxon>asterids</taxon>
        <taxon>lamiids</taxon>
        <taxon>Lamiales</taxon>
        <taxon>Oleaceae</taxon>
        <taxon>Forsythieae</taxon>
        <taxon>Abeliophyllum</taxon>
    </lineage>
</organism>
<proteinExistence type="predicted"/>
<dbReference type="EMBL" id="JBFOLK010000008">
    <property type="protein sequence ID" value="KAL2492259.1"/>
    <property type="molecule type" value="Genomic_DNA"/>
</dbReference>
<gene>
    <name evidence="2" type="ORF">Adt_27887</name>
</gene>
<feature type="compositionally biased region" description="Polar residues" evidence="1">
    <location>
        <begin position="79"/>
        <end position="96"/>
    </location>
</feature>
<feature type="region of interest" description="Disordered" evidence="1">
    <location>
        <begin position="79"/>
        <end position="101"/>
    </location>
</feature>
<reference evidence="3" key="1">
    <citation type="submission" date="2024-07" db="EMBL/GenBank/DDBJ databases">
        <title>Two chromosome-level genome assemblies of Korean endemic species Abeliophyllum distichum and Forsythia ovata (Oleaceae).</title>
        <authorList>
            <person name="Jang H."/>
        </authorList>
    </citation>
    <scope>NUCLEOTIDE SEQUENCE [LARGE SCALE GENOMIC DNA]</scope>
</reference>